<dbReference type="InterPro" id="IPR038750">
    <property type="entry name" value="YczE/YyaS-like"/>
</dbReference>
<feature type="transmembrane region" description="Helical" evidence="1">
    <location>
        <begin position="181"/>
        <end position="203"/>
    </location>
</feature>
<feature type="transmembrane region" description="Helical" evidence="1">
    <location>
        <begin position="37"/>
        <end position="59"/>
    </location>
</feature>
<sequence>MAREEKTGGILLMKAFKREAYGYIKDMFIQHNMVKRTVLSLISVLITGFAVSLFSLSGFGVDPFTSMNMNVSSVVGIGYGTYQLMINLVILIFVVIVAHRGLVGVGTVFNMILVGYTCEFFEKLFSPLGNSSLPVRLLILAAGIVVMCFSSSLFFTANVGVGPYDTLAFMLTRSTKIPMKWTRVMTDVSVVLIGLVASGGLTALFRGNFSEIKNIGIGTVITAFCMGPLVNFFNKHLSSKILNVDYEGMSRDIAFFLIKGALIKNSLRPVTEGRNTDFTSDTRRSR</sequence>
<feature type="transmembrane region" description="Helical" evidence="1">
    <location>
        <begin position="105"/>
        <end position="125"/>
    </location>
</feature>
<evidence type="ECO:0000313" key="3">
    <source>
        <dbReference type="Proteomes" id="UP000823877"/>
    </source>
</evidence>
<evidence type="ECO:0008006" key="4">
    <source>
        <dbReference type="Google" id="ProtNLM"/>
    </source>
</evidence>
<name>A0A9D2MJC1_9FIRM</name>
<accession>A0A9D2MJC1</accession>
<dbReference type="AlphaFoldDB" id="A0A9D2MJC1"/>
<dbReference type="EMBL" id="DWXN01000005">
    <property type="protein sequence ID" value="HJB74568.1"/>
    <property type="molecule type" value="Genomic_DNA"/>
</dbReference>
<protein>
    <recommendedName>
        <fullName evidence="4">YitT family protein</fullName>
    </recommendedName>
</protein>
<dbReference type="Proteomes" id="UP000823877">
    <property type="component" value="Unassembled WGS sequence"/>
</dbReference>
<gene>
    <name evidence="2" type="ORF">IAA37_02705</name>
</gene>
<comment type="caution">
    <text evidence="2">The sequence shown here is derived from an EMBL/GenBank/DDBJ whole genome shotgun (WGS) entry which is preliminary data.</text>
</comment>
<feature type="transmembrane region" description="Helical" evidence="1">
    <location>
        <begin position="137"/>
        <end position="161"/>
    </location>
</feature>
<organism evidence="2 3">
    <name type="scientific">Candidatus Eubacterium faecale</name>
    <dbReference type="NCBI Taxonomy" id="2838568"/>
    <lineage>
        <taxon>Bacteria</taxon>
        <taxon>Bacillati</taxon>
        <taxon>Bacillota</taxon>
        <taxon>Clostridia</taxon>
        <taxon>Eubacteriales</taxon>
        <taxon>Eubacteriaceae</taxon>
        <taxon>Eubacterium</taxon>
    </lineage>
</organism>
<dbReference type="PANTHER" id="PTHR40078:SF1">
    <property type="entry name" value="INTEGRAL MEMBRANE PROTEIN"/>
    <property type="match status" value="1"/>
</dbReference>
<dbReference type="Pfam" id="PF19700">
    <property type="entry name" value="DUF6198"/>
    <property type="match status" value="1"/>
</dbReference>
<feature type="transmembrane region" description="Helical" evidence="1">
    <location>
        <begin position="215"/>
        <end position="233"/>
    </location>
</feature>
<keyword evidence="1" id="KW-1133">Transmembrane helix</keyword>
<evidence type="ECO:0000256" key="1">
    <source>
        <dbReference type="SAM" id="Phobius"/>
    </source>
</evidence>
<keyword evidence="1" id="KW-0472">Membrane</keyword>
<evidence type="ECO:0000313" key="2">
    <source>
        <dbReference type="EMBL" id="HJB74568.1"/>
    </source>
</evidence>
<dbReference type="PANTHER" id="PTHR40078">
    <property type="entry name" value="INTEGRAL MEMBRANE PROTEIN-RELATED"/>
    <property type="match status" value="1"/>
</dbReference>
<proteinExistence type="predicted"/>
<keyword evidence="1" id="KW-0812">Transmembrane</keyword>
<reference evidence="2" key="1">
    <citation type="journal article" date="2021" name="PeerJ">
        <title>Extensive microbial diversity within the chicken gut microbiome revealed by metagenomics and culture.</title>
        <authorList>
            <person name="Gilroy R."/>
            <person name="Ravi A."/>
            <person name="Getino M."/>
            <person name="Pursley I."/>
            <person name="Horton D.L."/>
            <person name="Alikhan N.F."/>
            <person name="Baker D."/>
            <person name="Gharbi K."/>
            <person name="Hall N."/>
            <person name="Watson M."/>
            <person name="Adriaenssens E.M."/>
            <person name="Foster-Nyarko E."/>
            <person name="Jarju S."/>
            <person name="Secka A."/>
            <person name="Antonio M."/>
            <person name="Oren A."/>
            <person name="Chaudhuri R.R."/>
            <person name="La Ragione R."/>
            <person name="Hildebrand F."/>
            <person name="Pallen M.J."/>
        </authorList>
    </citation>
    <scope>NUCLEOTIDE SEQUENCE</scope>
    <source>
        <strain evidence="2">CHK188-16595</strain>
    </source>
</reference>
<reference evidence="2" key="2">
    <citation type="submission" date="2021-04" db="EMBL/GenBank/DDBJ databases">
        <authorList>
            <person name="Gilroy R."/>
        </authorList>
    </citation>
    <scope>NUCLEOTIDE SEQUENCE</scope>
    <source>
        <strain evidence="2">CHK188-16595</strain>
    </source>
</reference>
<feature type="transmembrane region" description="Helical" evidence="1">
    <location>
        <begin position="79"/>
        <end position="98"/>
    </location>
</feature>